<evidence type="ECO:0000313" key="2">
    <source>
        <dbReference type="Proteomes" id="UP000476332"/>
    </source>
</evidence>
<dbReference type="Proteomes" id="UP000476332">
    <property type="component" value="Unassembled WGS sequence"/>
</dbReference>
<evidence type="ECO:0000313" key="1">
    <source>
        <dbReference type="EMBL" id="NDV85848.1"/>
    </source>
</evidence>
<gene>
    <name evidence="1" type="ORF">GTW51_03935</name>
</gene>
<name>A0A6L9MDZ5_9HYPH</name>
<accession>A0A6L9MDZ5</accession>
<protein>
    <submittedName>
        <fullName evidence="1">Regulatory protein RecX</fullName>
    </submittedName>
</protein>
<organism evidence="1 2">
    <name type="scientific">Aurantimonas aggregata</name>
    <dbReference type="NCBI Taxonomy" id="2047720"/>
    <lineage>
        <taxon>Bacteria</taxon>
        <taxon>Pseudomonadati</taxon>
        <taxon>Pseudomonadota</taxon>
        <taxon>Alphaproteobacteria</taxon>
        <taxon>Hyphomicrobiales</taxon>
        <taxon>Aurantimonadaceae</taxon>
        <taxon>Aurantimonas</taxon>
    </lineage>
</organism>
<proteinExistence type="predicted"/>
<reference evidence="1 2" key="1">
    <citation type="submission" date="2020-01" db="EMBL/GenBank/DDBJ databases">
        <title>Genomes of bacteria type strains.</title>
        <authorList>
            <person name="Chen J."/>
            <person name="Zhu S."/>
            <person name="Chen J."/>
        </authorList>
    </citation>
    <scope>NUCLEOTIDE SEQUENCE [LARGE SCALE GENOMIC DNA]</scope>
    <source>
        <strain evidence="1 2">KCTC 52919</strain>
    </source>
</reference>
<comment type="caution">
    <text evidence="1">The sequence shown here is derived from an EMBL/GenBank/DDBJ whole genome shotgun (WGS) entry which is preliminary data.</text>
</comment>
<dbReference type="AlphaFoldDB" id="A0A6L9MDZ5"/>
<keyword evidence="2" id="KW-1185">Reference proteome</keyword>
<dbReference type="EMBL" id="JAAAMJ010000001">
    <property type="protein sequence ID" value="NDV85848.1"/>
    <property type="molecule type" value="Genomic_DNA"/>
</dbReference>
<sequence length="166" mass="18667">MTAEWLFRAAAHYLERYASTTANLRRVLERKVMRRAHARGEDAAEHLGLVETTVGRFVELGLVDDRSFAEGRLASLRRRGTSRRMTTAKLLEKGVEKALVEELVAADETSERVAAHAYAKRRRLGPWRSRQREERRDRDVAAMVRAGFAFPDAAAAIDSEADTGEA</sequence>